<gene>
    <name evidence="2" type="ORF">L201_001899</name>
</gene>
<accession>A0AAX4JNN0</accession>
<feature type="region of interest" description="Disordered" evidence="1">
    <location>
        <begin position="279"/>
        <end position="311"/>
    </location>
</feature>
<name>A0AAX4JNN0_9TREE</name>
<feature type="compositionally biased region" description="Low complexity" evidence="1">
    <location>
        <begin position="217"/>
        <end position="233"/>
    </location>
</feature>
<dbReference type="GeneID" id="91092571"/>
<feature type="compositionally biased region" description="Basic and acidic residues" evidence="1">
    <location>
        <begin position="300"/>
        <end position="311"/>
    </location>
</feature>
<evidence type="ECO:0000313" key="2">
    <source>
        <dbReference type="EMBL" id="WWC87016.1"/>
    </source>
</evidence>
<proteinExistence type="predicted"/>
<sequence length="311" mass="34023">MSTKAYDSPISPSKPRQQTKIRLLLSGGSSPNPNTVVPQYKTRGHKRHRDIDNRDSDEEAREEKRPIIKLKFRNPSSSLSSKFSNSSNKDAKTTNLTNIPTYVTFPYSTESSTPSTSRMDIDTRPSTPTNESSSTRRPRSHSTSSSIVGLLVDETDTAPSSPIDTTPPSLAHLTPASPNSSTSNKSLHPPYIPSPLASTPILADSPTMPHPFNRAISDPSSQSSTRDTDSSMTLTPGPLDTNPRTQLMKTKHKLFMAEMEALSTEMTNVFKLGYGRGMGRGVGGGPRGPSRLRSGTQEQENYREDNMEVDE</sequence>
<organism evidence="2 3">
    <name type="scientific">Kwoniella dendrophila CBS 6074</name>
    <dbReference type="NCBI Taxonomy" id="1295534"/>
    <lineage>
        <taxon>Eukaryota</taxon>
        <taxon>Fungi</taxon>
        <taxon>Dikarya</taxon>
        <taxon>Basidiomycota</taxon>
        <taxon>Agaricomycotina</taxon>
        <taxon>Tremellomycetes</taxon>
        <taxon>Tremellales</taxon>
        <taxon>Cryptococcaceae</taxon>
        <taxon>Kwoniella</taxon>
    </lineage>
</organism>
<feature type="compositionally biased region" description="Polar residues" evidence="1">
    <location>
        <begin position="27"/>
        <end position="37"/>
    </location>
</feature>
<protein>
    <submittedName>
        <fullName evidence="2">Uncharacterized protein</fullName>
    </submittedName>
</protein>
<dbReference type="EMBL" id="CP144099">
    <property type="protein sequence ID" value="WWC87016.1"/>
    <property type="molecule type" value="Genomic_DNA"/>
</dbReference>
<dbReference type="Proteomes" id="UP001355207">
    <property type="component" value="Chromosome 2"/>
</dbReference>
<feature type="compositionally biased region" description="Low complexity" evidence="1">
    <location>
        <begin position="76"/>
        <end position="88"/>
    </location>
</feature>
<evidence type="ECO:0000313" key="3">
    <source>
        <dbReference type="Proteomes" id="UP001355207"/>
    </source>
</evidence>
<feature type="region of interest" description="Disordered" evidence="1">
    <location>
        <begin position="24"/>
        <end position="247"/>
    </location>
</feature>
<evidence type="ECO:0000256" key="1">
    <source>
        <dbReference type="SAM" id="MobiDB-lite"/>
    </source>
</evidence>
<reference evidence="2 3" key="1">
    <citation type="submission" date="2024-01" db="EMBL/GenBank/DDBJ databases">
        <title>Comparative genomics of Cryptococcus and Kwoniella reveals pathogenesis evolution and contrasting modes of karyotype evolution via chromosome fusion or intercentromeric recombination.</title>
        <authorList>
            <person name="Coelho M.A."/>
            <person name="David-Palma M."/>
            <person name="Shea T."/>
            <person name="Bowers K."/>
            <person name="McGinley-Smith S."/>
            <person name="Mohammad A.W."/>
            <person name="Gnirke A."/>
            <person name="Yurkov A.M."/>
            <person name="Nowrousian M."/>
            <person name="Sun S."/>
            <person name="Cuomo C.A."/>
            <person name="Heitman J."/>
        </authorList>
    </citation>
    <scope>NUCLEOTIDE SEQUENCE [LARGE SCALE GENOMIC DNA]</scope>
    <source>
        <strain evidence="2 3">CBS 6074</strain>
    </source>
</reference>
<feature type="compositionally biased region" description="Low complexity" evidence="1">
    <location>
        <begin position="108"/>
        <end position="117"/>
    </location>
</feature>
<feature type="compositionally biased region" description="Polar residues" evidence="1">
    <location>
        <begin position="157"/>
        <end position="168"/>
    </location>
</feature>
<dbReference type="AlphaFoldDB" id="A0AAX4JNN0"/>
<feature type="compositionally biased region" description="Polar residues" evidence="1">
    <location>
        <begin position="176"/>
        <end position="186"/>
    </location>
</feature>
<keyword evidence="3" id="KW-1185">Reference proteome</keyword>
<dbReference type="RefSeq" id="XP_066073779.1">
    <property type="nucleotide sequence ID" value="XM_066217682.1"/>
</dbReference>